<keyword evidence="9" id="KW-0418">Kinase</keyword>
<evidence type="ECO:0000256" key="1">
    <source>
        <dbReference type="ARBA" id="ARBA00004496"/>
    </source>
</evidence>
<dbReference type="Proteomes" id="UP000324194">
    <property type="component" value="Chromosome 1"/>
</dbReference>
<comment type="subcellular location">
    <subcellularLocation>
        <location evidence="1">Cytoplasm</location>
    </subcellularLocation>
</comment>
<dbReference type="CDD" id="cd00827">
    <property type="entry name" value="init_cond_enzymes"/>
    <property type="match status" value="1"/>
</dbReference>
<feature type="domain" description="GHMP kinase N-terminal" evidence="16">
    <location>
        <begin position="539"/>
        <end position="623"/>
    </location>
</feature>
<dbReference type="PANTHER" id="PTHR43290:SF2">
    <property type="entry name" value="MEVALONATE KINASE"/>
    <property type="match status" value="1"/>
</dbReference>
<feature type="binding site" evidence="15">
    <location>
        <position position="284"/>
    </location>
    <ligand>
        <name>(3S)-3-hydroxy-3-methylglutaryl-CoA</name>
        <dbReference type="ChEBI" id="CHEBI:43074"/>
    </ligand>
</feature>
<dbReference type="GO" id="GO:0005524">
    <property type="term" value="F:ATP binding"/>
    <property type="evidence" value="ECO:0007669"/>
    <property type="project" value="UniProtKB-KW"/>
</dbReference>
<dbReference type="GO" id="GO:0004421">
    <property type="term" value="F:hydroxymethylglutaryl-CoA synthase activity"/>
    <property type="evidence" value="ECO:0007669"/>
    <property type="project" value="InterPro"/>
</dbReference>
<keyword evidence="8" id="KW-0547">Nucleotide-binding</keyword>
<evidence type="ECO:0000256" key="13">
    <source>
        <dbReference type="ARBA" id="ARBA00029438"/>
    </source>
</evidence>
<dbReference type="SUPFAM" id="SSF55060">
    <property type="entry name" value="GHMP Kinase, C-terminal domain"/>
    <property type="match status" value="1"/>
</dbReference>
<dbReference type="Pfam" id="PF01154">
    <property type="entry name" value="HMG_CoA_synt_N"/>
    <property type="match status" value="1"/>
</dbReference>
<feature type="domain" description="Hydroxymethylglutaryl-coenzyme A synthase N-terminal" evidence="17">
    <location>
        <begin position="9"/>
        <end position="170"/>
    </location>
</feature>
<dbReference type="InterPro" id="IPR006203">
    <property type="entry name" value="GHMP_knse_ATP-bd_CS"/>
</dbReference>
<evidence type="ECO:0000313" key="19">
    <source>
        <dbReference type="EMBL" id="VVC76545.1"/>
    </source>
</evidence>
<feature type="active site" description="Proton donor/acceptor" evidence="14">
    <location>
        <position position="86"/>
    </location>
</feature>
<dbReference type="InterPro" id="IPR013746">
    <property type="entry name" value="HMG_CoA_synt_C_dom"/>
</dbReference>
<evidence type="ECO:0000313" key="20">
    <source>
        <dbReference type="Proteomes" id="UP000324194"/>
    </source>
</evidence>
<name>A0A5E4PIZ4_9COXI</name>
<evidence type="ECO:0000256" key="6">
    <source>
        <dbReference type="ARBA" id="ARBA00022516"/>
    </source>
</evidence>
<dbReference type="InterPro" id="IPR013528">
    <property type="entry name" value="HMG_CoA_synth_N"/>
</dbReference>
<feature type="domain" description="Hydroxymethylglutaryl-coenzyme A synthase C-terminal" evidence="18">
    <location>
        <begin position="266"/>
        <end position="357"/>
    </location>
</feature>
<dbReference type="SUPFAM" id="SSF53901">
    <property type="entry name" value="Thiolase-like"/>
    <property type="match status" value="2"/>
</dbReference>
<dbReference type="GO" id="GO:0005829">
    <property type="term" value="C:cytosol"/>
    <property type="evidence" value="ECO:0007669"/>
    <property type="project" value="TreeGrafter"/>
</dbReference>
<evidence type="ECO:0000259" key="16">
    <source>
        <dbReference type="Pfam" id="PF00288"/>
    </source>
</evidence>
<dbReference type="RefSeq" id="WP_148339857.1">
    <property type="nucleotide sequence ID" value="NZ_LR699119.1"/>
</dbReference>
<keyword evidence="12" id="KW-0443">Lipid metabolism</keyword>
<evidence type="ECO:0000256" key="10">
    <source>
        <dbReference type="ARBA" id="ARBA00022840"/>
    </source>
</evidence>
<feature type="active site" description="Proton donor/acceptor" evidence="14">
    <location>
        <position position="240"/>
    </location>
</feature>
<evidence type="ECO:0000256" key="15">
    <source>
        <dbReference type="PIRSR" id="PIRSR611554-2"/>
    </source>
</evidence>
<proteinExistence type="inferred from homology"/>
<dbReference type="PROSITE" id="PS00627">
    <property type="entry name" value="GHMP_KINASES_ATP"/>
    <property type="match status" value="1"/>
</dbReference>
<evidence type="ECO:0000256" key="5">
    <source>
        <dbReference type="ARBA" id="ARBA00022490"/>
    </source>
</evidence>
<protein>
    <recommendedName>
        <fullName evidence="4">mevalonate kinase</fullName>
        <ecNumber evidence="4">2.7.1.36</ecNumber>
    </recommendedName>
</protein>
<dbReference type="PANTHER" id="PTHR43290">
    <property type="entry name" value="MEVALONATE KINASE"/>
    <property type="match status" value="1"/>
</dbReference>
<dbReference type="InterPro" id="IPR014721">
    <property type="entry name" value="Ribsml_uS5_D2-typ_fold_subgr"/>
</dbReference>
<evidence type="ECO:0000256" key="2">
    <source>
        <dbReference type="ARBA" id="ARBA00006495"/>
    </source>
</evidence>
<gene>
    <name evidence="19" type="primary">mvaS</name>
    <name evidence="19" type="ORF">AQUSIP_18610</name>
</gene>
<dbReference type="InterPro" id="IPR006205">
    <property type="entry name" value="Mev_gal_kin"/>
</dbReference>
<dbReference type="InterPro" id="IPR036554">
    <property type="entry name" value="GHMP_kinase_C_sf"/>
</dbReference>
<keyword evidence="20" id="KW-1185">Reference proteome</keyword>
<dbReference type="AlphaFoldDB" id="A0A5E4PIZ4"/>
<sequence>MSANRGNVTVGIDTLAIYTSRYAFELAELARARGTDVEKYHTGLGQYVMSVSPPGEDIVTMGANAARQALQGVEINDIALFLFATESGIDQSKAAGLFVHGLLGLPSRCRVVELKQACYSGTAAIQLGLSFLRDHPEKKVLVVASDIARYGLATSGESSQGSAAVALVLSADPRVLAVEPEYGVAAENVMDFWRPNYLHEALVDGKYSSKLYLVMLEKSWQHYQSESRREFSDHAYFCYHTPVPRLVEKAHQHLLKINHQQNLPVEDTQRQIQYALEYGRKTGNSYSASLYLGLASLLDHAEEDLGGKRIGFYSYGSGCVAEYFSGTVRPGYRGALHSVYHAELLANRKRLNYEEYEQFFRFSYAEDGCEQEIPLYDTGGFRLARMRDHKRVYEVVEETQARSQQTERCASSDASESAESVLTVGRTLRRARAAVSRDERNTIRVIAPGKLILSGEHAVVYGSPALAMAVNRYVTATVTREQVPQVLFDLSDLSHRSRLSVDALHHLKNKIKQKYYRFIRGDFSIRDVLQKPFELAQFAIGMLTESLNLTLPHGVKIQVQSDLPIGCGMGSSAATIVSVMQAISSYMELPVPQEQLFKLALEVENMQHGYSSGLDLRVAMQGGCIYMRGQTLEPRSIPSLPMYLINTGSPESSTGHCVESVAPYFKSGRLGEEFTAVTTAMDTALKQQAWRGMQEAIRGNHRLLTDIGVVPERVRKFVSLVEAAGGAAKICGAGSVTGDKAGAVLVVSDDQQSLASLSSRFGYNVIPISCEPRGVYAA</sequence>
<dbReference type="Gene3D" id="3.30.70.890">
    <property type="entry name" value="GHMP kinase, C-terminal domain"/>
    <property type="match status" value="1"/>
</dbReference>
<dbReference type="Gene3D" id="3.30.230.10">
    <property type="match status" value="1"/>
</dbReference>
<dbReference type="InterPro" id="IPR020568">
    <property type="entry name" value="Ribosomal_Su5_D2-typ_SF"/>
</dbReference>
<organism evidence="19 20">
    <name type="scientific">Aquicella siphonis</name>
    <dbReference type="NCBI Taxonomy" id="254247"/>
    <lineage>
        <taxon>Bacteria</taxon>
        <taxon>Pseudomonadati</taxon>
        <taxon>Pseudomonadota</taxon>
        <taxon>Gammaproteobacteria</taxon>
        <taxon>Legionellales</taxon>
        <taxon>Coxiellaceae</taxon>
        <taxon>Aquicella</taxon>
    </lineage>
</organism>
<comment type="similarity">
    <text evidence="3">Belongs to the thiolase-like superfamily. HMG-CoA synthase family.</text>
</comment>
<evidence type="ECO:0000256" key="7">
    <source>
        <dbReference type="ARBA" id="ARBA00022679"/>
    </source>
</evidence>
<evidence type="ECO:0000256" key="14">
    <source>
        <dbReference type="PIRSR" id="PIRSR611554-1"/>
    </source>
</evidence>
<dbReference type="PRINTS" id="PR00959">
    <property type="entry name" value="MEVGALKINASE"/>
</dbReference>
<dbReference type="NCBIfam" id="TIGR01835">
    <property type="entry name" value="HMG-CoA-S_prok"/>
    <property type="match status" value="1"/>
</dbReference>
<feature type="active site" description="Acyl-thioester intermediate" evidence="14">
    <location>
        <position position="118"/>
    </location>
</feature>
<feature type="binding site" evidence="15">
    <location>
        <position position="150"/>
    </location>
    <ligand>
        <name>(3S)-3-hydroxy-3-methylglutaryl-CoA</name>
        <dbReference type="ChEBI" id="CHEBI:43074"/>
    </ligand>
</feature>
<keyword evidence="6" id="KW-0444">Lipid biosynthesis</keyword>
<keyword evidence="7" id="KW-0808">Transferase</keyword>
<keyword evidence="11" id="KW-0460">Magnesium</keyword>
<feature type="binding site" evidence="15">
    <location>
        <position position="36"/>
    </location>
    <ligand>
        <name>(3S)-3-hydroxy-3-methylglutaryl-CoA</name>
        <dbReference type="ChEBI" id="CHEBI:43074"/>
    </ligand>
</feature>
<feature type="binding site" evidence="15">
    <location>
        <position position="249"/>
    </location>
    <ligand>
        <name>(3S)-3-hydroxy-3-methylglutaryl-CoA</name>
        <dbReference type="ChEBI" id="CHEBI:43074"/>
    </ligand>
</feature>
<accession>A0A5E4PIZ4</accession>
<evidence type="ECO:0000256" key="4">
    <source>
        <dbReference type="ARBA" id="ARBA00012103"/>
    </source>
</evidence>
<keyword evidence="10" id="KW-0067">ATP-binding</keyword>
<comment type="similarity">
    <text evidence="2">Belongs to the GHMP kinase family. Mevalonate kinase subfamily.</text>
</comment>
<dbReference type="KEGG" id="asip:AQUSIP_18610"/>
<keyword evidence="5" id="KW-0963">Cytoplasm</keyword>
<dbReference type="SUPFAM" id="SSF54211">
    <property type="entry name" value="Ribosomal protein S5 domain 2-like"/>
    <property type="match status" value="1"/>
</dbReference>
<reference evidence="19 20" key="1">
    <citation type="submission" date="2019-08" db="EMBL/GenBank/DDBJ databases">
        <authorList>
            <person name="Guy L."/>
        </authorList>
    </citation>
    <scope>NUCLEOTIDE SEQUENCE [LARGE SCALE GENOMIC DNA]</scope>
    <source>
        <strain evidence="19 20">SGT-108</strain>
    </source>
</reference>
<dbReference type="OrthoDB" id="9769523at2"/>
<evidence type="ECO:0000259" key="18">
    <source>
        <dbReference type="Pfam" id="PF08540"/>
    </source>
</evidence>
<evidence type="ECO:0000256" key="3">
    <source>
        <dbReference type="ARBA" id="ARBA00007061"/>
    </source>
</evidence>
<dbReference type="Pfam" id="PF08540">
    <property type="entry name" value="HMG_CoA_synt_C"/>
    <property type="match status" value="1"/>
</dbReference>
<evidence type="ECO:0000256" key="11">
    <source>
        <dbReference type="ARBA" id="ARBA00022842"/>
    </source>
</evidence>
<dbReference type="InterPro" id="IPR006204">
    <property type="entry name" value="GHMP_kinase_N_dom"/>
</dbReference>
<dbReference type="InterPro" id="IPR016039">
    <property type="entry name" value="Thiolase-like"/>
</dbReference>
<comment type="pathway">
    <text evidence="13">Isoprenoid biosynthesis; isopentenyl diphosphate biosynthesis via mevalonate pathway; isopentenyl diphosphate from (R)-mevalonate: step 1/3.</text>
</comment>
<evidence type="ECO:0000256" key="9">
    <source>
        <dbReference type="ARBA" id="ARBA00022777"/>
    </source>
</evidence>
<evidence type="ECO:0000256" key="8">
    <source>
        <dbReference type="ARBA" id="ARBA00022741"/>
    </source>
</evidence>
<dbReference type="InterPro" id="IPR011554">
    <property type="entry name" value="HMG_CoA_synthase_prok"/>
</dbReference>
<dbReference type="Pfam" id="PF00288">
    <property type="entry name" value="GHMP_kinases_N"/>
    <property type="match status" value="1"/>
</dbReference>
<dbReference type="GO" id="GO:0004496">
    <property type="term" value="F:mevalonate kinase activity"/>
    <property type="evidence" value="ECO:0007669"/>
    <property type="project" value="UniProtKB-EC"/>
</dbReference>
<dbReference type="EMBL" id="LR699119">
    <property type="protein sequence ID" value="VVC76545.1"/>
    <property type="molecule type" value="Genomic_DNA"/>
</dbReference>
<evidence type="ECO:0000256" key="12">
    <source>
        <dbReference type="ARBA" id="ARBA00023098"/>
    </source>
</evidence>
<evidence type="ECO:0000259" key="17">
    <source>
        <dbReference type="Pfam" id="PF01154"/>
    </source>
</evidence>
<dbReference type="EC" id="2.7.1.36" evidence="4"/>
<dbReference type="GO" id="GO:0019287">
    <property type="term" value="P:isopentenyl diphosphate biosynthetic process, mevalonate pathway"/>
    <property type="evidence" value="ECO:0007669"/>
    <property type="project" value="TreeGrafter"/>
</dbReference>
<dbReference type="Gene3D" id="3.40.47.10">
    <property type="match status" value="2"/>
</dbReference>